<dbReference type="OrthoDB" id="540004at2759"/>
<evidence type="ECO:0000313" key="5">
    <source>
        <dbReference type="Proteomes" id="UP000006039"/>
    </source>
</evidence>
<dbReference type="InterPro" id="IPR011043">
    <property type="entry name" value="Gal_Oxase/kelch_b-propeller"/>
</dbReference>
<evidence type="ECO:0000313" key="3">
    <source>
        <dbReference type="EMBL" id="EJT69433.1"/>
    </source>
</evidence>
<feature type="region of interest" description="Disordered" evidence="1">
    <location>
        <begin position="572"/>
        <end position="630"/>
    </location>
</feature>
<reference evidence="3" key="3">
    <citation type="submission" date="2010-09" db="EMBL/GenBank/DDBJ databases">
        <title>Annotation of Gaeumannomyces graminis var. tritici R3-111a-1.</title>
        <authorList>
            <consortium name="The Broad Institute Genome Sequencing Platform"/>
            <person name="Ma L.-J."/>
            <person name="Dead R."/>
            <person name="Young S.K."/>
            <person name="Zeng Q."/>
            <person name="Gargeya S."/>
            <person name="Fitzgerald M."/>
            <person name="Haas B."/>
            <person name="Abouelleil A."/>
            <person name="Alvarado L."/>
            <person name="Arachchi H.M."/>
            <person name="Berlin A."/>
            <person name="Brown A."/>
            <person name="Chapman S.B."/>
            <person name="Chen Z."/>
            <person name="Dunbar C."/>
            <person name="Freedman E."/>
            <person name="Gearin G."/>
            <person name="Gellesch M."/>
            <person name="Goldberg J."/>
            <person name="Griggs A."/>
            <person name="Gujja S."/>
            <person name="Heiman D."/>
            <person name="Howarth C."/>
            <person name="Larson L."/>
            <person name="Lui A."/>
            <person name="MacDonald P.J.P."/>
            <person name="Mehta T."/>
            <person name="Montmayeur A."/>
            <person name="Murphy C."/>
            <person name="Neiman D."/>
            <person name="Pearson M."/>
            <person name="Priest M."/>
            <person name="Roberts A."/>
            <person name="Saif S."/>
            <person name="Shea T."/>
            <person name="Shenoy N."/>
            <person name="Sisk P."/>
            <person name="Stolte C."/>
            <person name="Sykes S."/>
            <person name="Yandava C."/>
            <person name="Wortman J."/>
            <person name="Nusbaum C."/>
            <person name="Birren B."/>
        </authorList>
    </citation>
    <scope>NUCLEOTIDE SEQUENCE</scope>
    <source>
        <strain evidence="3">R3-111a-1</strain>
    </source>
</reference>
<keyword evidence="2" id="KW-0472">Membrane</keyword>
<feature type="compositionally biased region" description="Polar residues" evidence="1">
    <location>
        <begin position="583"/>
        <end position="599"/>
    </location>
</feature>
<dbReference type="HOGENOM" id="CLU_012508_3_1_1"/>
<keyword evidence="5" id="KW-1185">Reference proteome</keyword>
<sequence>MWLATRPVQIMLCRKDTVHLFPPSRLFRRRARVERAGSSRKVALLAIRSPREEPAPRQLMPCPTSIAVLNNTLFMMGGQTSNEEGDWVPDTRVWAISLDKSWTTGDAFMRSTGKQGAAVEYMSLWPSPRGDSIYTWGGRDLLASERRAKDPGLRIFKPRTVDDSNGEGSWPEKGQAPKDLTKSPPQRIYRGRLGSWTSCNGLGFYMGGQLDDSTDSTWPYKQLDNTTIAPLTGLAIYDMEKQTWTNRSAEGFGAKGRGGVHMAGTAVCLPKLGTDGKGVLLFLAGNQRVQNKALELEDVFLYDIGSGKFHRQRATKDKDIEGSKRLRPRNHACAVAAKSDKSKNYEVILFGGNDENAAETYVLMVPGFHWIRAVRDSPESMRGSRMGHECAVAGSGKRQMIAVGGTKDEPPEKFMPTQDPWGPNGVQILDMTELTWSGSYKHDAPAYEPANEVKAWYSNSSNLKSVSWNTQDIRALFADAIDNPNPPNGEPGPVPGPPISIIVGAAVGGAAGLALVVCVVYFCYSRPRRRAAHKNPAELPFEPHQQPTVVAEVGPNGHNKARGGMEGYRSVGGYDRLSPDRSGVSSPLGSFAQDGQQVQRPAPELHQHGFRPPQELAGDSFDISAAGNTR</sequence>
<evidence type="ECO:0000313" key="4">
    <source>
        <dbReference type="EnsemblFungi" id="EJT69433"/>
    </source>
</evidence>
<dbReference type="EnsemblFungi" id="EJT69433">
    <property type="protein sequence ID" value="EJT69433"/>
    <property type="gene ID" value="GGTG_13052"/>
</dbReference>
<dbReference type="VEuPathDB" id="FungiDB:GGTG_13052"/>
<name>J3PHS1_GAET3</name>
<dbReference type="Proteomes" id="UP000006039">
    <property type="component" value="Unassembled WGS sequence"/>
</dbReference>
<dbReference type="RefSeq" id="XP_009229218.1">
    <property type="nucleotide sequence ID" value="XM_009230954.1"/>
</dbReference>
<reference evidence="3" key="2">
    <citation type="submission" date="2010-07" db="EMBL/GenBank/DDBJ databases">
        <authorList>
            <consortium name="The Broad Institute Genome Sequencing Platform"/>
            <consortium name="Broad Institute Genome Sequencing Center for Infectious Disease"/>
            <person name="Ma L.-J."/>
            <person name="Dead R."/>
            <person name="Young S."/>
            <person name="Zeng Q."/>
            <person name="Koehrsen M."/>
            <person name="Alvarado L."/>
            <person name="Berlin A."/>
            <person name="Chapman S.B."/>
            <person name="Chen Z."/>
            <person name="Freedman E."/>
            <person name="Gellesch M."/>
            <person name="Goldberg J."/>
            <person name="Griggs A."/>
            <person name="Gujja S."/>
            <person name="Heilman E.R."/>
            <person name="Heiman D."/>
            <person name="Hepburn T."/>
            <person name="Howarth C."/>
            <person name="Jen D."/>
            <person name="Larson L."/>
            <person name="Mehta T."/>
            <person name="Neiman D."/>
            <person name="Pearson M."/>
            <person name="Roberts A."/>
            <person name="Saif S."/>
            <person name="Shea T."/>
            <person name="Shenoy N."/>
            <person name="Sisk P."/>
            <person name="Stolte C."/>
            <person name="Sykes S."/>
            <person name="Walk T."/>
            <person name="White J."/>
            <person name="Yandava C."/>
            <person name="Haas B."/>
            <person name="Nusbaum C."/>
            <person name="Birren B."/>
        </authorList>
    </citation>
    <scope>NUCLEOTIDE SEQUENCE</scope>
    <source>
        <strain evidence="3">R3-111a-1</strain>
    </source>
</reference>
<protein>
    <recommendedName>
        <fullName evidence="6">Kelch repeat protein</fullName>
    </recommendedName>
</protein>
<reference evidence="5" key="1">
    <citation type="submission" date="2010-07" db="EMBL/GenBank/DDBJ databases">
        <title>The genome sequence of Gaeumannomyces graminis var. tritici strain R3-111a-1.</title>
        <authorList>
            <consortium name="The Broad Institute Genome Sequencing Platform"/>
            <person name="Ma L.-J."/>
            <person name="Dead R."/>
            <person name="Young S."/>
            <person name="Zeng Q."/>
            <person name="Koehrsen M."/>
            <person name="Alvarado L."/>
            <person name="Berlin A."/>
            <person name="Chapman S.B."/>
            <person name="Chen Z."/>
            <person name="Freedman E."/>
            <person name="Gellesch M."/>
            <person name="Goldberg J."/>
            <person name="Griggs A."/>
            <person name="Gujja S."/>
            <person name="Heilman E.R."/>
            <person name="Heiman D."/>
            <person name="Hepburn T."/>
            <person name="Howarth C."/>
            <person name="Jen D."/>
            <person name="Larson L."/>
            <person name="Mehta T."/>
            <person name="Neiman D."/>
            <person name="Pearson M."/>
            <person name="Roberts A."/>
            <person name="Saif S."/>
            <person name="Shea T."/>
            <person name="Shenoy N."/>
            <person name="Sisk P."/>
            <person name="Stolte C."/>
            <person name="Sykes S."/>
            <person name="Walk T."/>
            <person name="White J."/>
            <person name="Yandava C."/>
            <person name="Haas B."/>
            <person name="Nusbaum C."/>
            <person name="Birren B."/>
        </authorList>
    </citation>
    <scope>NUCLEOTIDE SEQUENCE [LARGE SCALE GENOMIC DNA]</scope>
    <source>
        <strain evidence="5">R3-111a-1</strain>
    </source>
</reference>
<keyword evidence="2" id="KW-0812">Transmembrane</keyword>
<feature type="transmembrane region" description="Helical" evidence="2">
    <location>
        <begin position="501"/>
        <end position="524"/>
    </location>
</feature>
<accession>J3PHS1</accession>
<dbReference type="EMBL" id="GL385404">
    <property type="protein sequence ID" value="EJT69433.1"/>
    <property type="molecule type" value="Genomic_DNA"/>
</dbReference>
<dbReference type="eggNOG" id="ENOG502SMKA">
    <property type="taxonomic scope" value="Eukaryota"/>
</dbReference>
<evidence type="ECO:0000256" key="1">
    <source>
        <dbReference type="SAM" id="MobiDB-lite"/>
    </source>
</evidence>
<dbReference type="SUPFAM" id="SSF50965">
    <property type="entry name" value="Galactose oxidase, central domain"/>
    <property type="match status" value="2"/>
</dbReference>
<dbReference type="AlphaFoldDB" id="J3PHS1"/>
<proteinExistence type="predicted"/>
<feature type="region of interest" description="Disordered" evidence="1">
    <location>
        <begin position="153"/>
        <end position="189"/>
    </location>
</feature>
<keyword evidence="2" id="KW-1133">Transmembrane helix</keyword>
<reference evidence="4" key="4">
    <citation type="journal article" date="2015" name="G3 (Bethesda)">
        <title>Genome sequences of three phytopathogenic species of the Magnaporthaceae family of fungi.</title>
        <authorList>
            <person name="Okagaki L.H."/>
            <person name="Nunes C.C."/>
            <person name="Sailsbery J."/>
            <person name="Clay B."/>
            <person name="Brown D."/>
            <person name="John T."/>
            <person name="Oh Y."/>
            <person name="Young N."/>
            <person name="Fitzgerald M."/>
            <person name="Haas B.J."/>
            <person name="Zeng Q."/>
            <person name="Young S."/>
            <person name="Adiconis X."/>
            <person name="Fan L."/>
            <person name="Levin J.Z."/>
            <person name="Mitchell T.K."/>
            <person name="Okubara P.A."/>
            <person name="Farman M.L."/>
            <person name="Kohn L.M."/>
            <person name="Birren B."/>
            <person name="Ma L.-J."/>
            <person name="Dean R.A."/>
        </authorList>
    </citation>
    <scope>NUCLEOTIDE SEQUENCE</scope>
    <source>
        <strain evidence="4">R3-111a-1</strain>
    </source>
</reference>
<evidence type="ECO:0000256" key="2">
    <source>
        <dbReference type="SAM" id="Phobius"/>
    </source>
</evidence>
<reference evidence="4" key="5">
    <citation type="submission" date="2018-04" db="UniProtKB">
        <authorList>
            <consortium name="EnsemblFungi"/>
        </authorList>
    </citation>
    <scope>IDENTIFICATION</scope>
    <source>
        <strain evidence="4">R3-111a-1</strain>
    </source>
</reference>
<dbReference type="InterPro" id="IPR015915">
    <property type="entry name" value="Kelch-typ_b-propeller"/>
</dbReference>
<organism evidence="3">
    <name type="scientific">Gaeumannomyces tritici (strain R3-111a-1)</name>
    <name type="common">Wheat and barley take-all root rot fungus</name>
    <name type="synonym">Gaeumannomyces graminis var. tritici</name>
    <dbReference type="NCBI Taxonomy" id="644352"/>
    <lineage>
        <taxon>Eukaryota</taxon>
        <taxon>Fungi</taxon>
        <taxon>Dikarya</taxon>
        <taxon>Ascomycota</taxon>
        <taxon>Pezizomycotina</taxon>
        <taxon>Sordariomycetes</taxon>
        <taxon>Sordariomycetidae</taxon>
        <taxon>Magnaporthales</taxon>
        <taxon>Magnaporthaceae</taxon>
        <taxon>Gaeumannomyces</taxon>
    </lineage>
</organism>
<gene>
    <name evidence="4" type="primary">20353510</name>
    <name evidence="3" type="ORF">GGTG_13052</name>
</gene>
<dbReference type="GeneID" id="20353510"/>
<evidence type="ECO:0008006" key="6">
    <source>
        <dbReference type="Google" id="ProtNLM"/>
    </source>
</evidence>
<dbReference type="Gene3D" id="2.120.10.80">
    <property type="entry name" value="Kelch-type beta propeller"/>
    <property type="match status" value="1"/>
</dbReference>
<dbReference type="STRING" id="644352.J3PHS1"/>